<evidence type="ECO:0000256" key="1">
    <source>
        <dbReference type="SAM" id="Phobius"/>
    </source>
</evidence>
<proteinExistence type="predicted"/>
<feature type="transmembrane region" description="Helical" evidence="1">
    <location>
        <begin position="20"/>
        <end position="38"/>
    </location>
</feature>
<dbReference type="AlphaFoldDB" id="A0A8R7UZB9"/>
<organism evidence="2 3">
    <name type="scientific">Triticum urartu</name>
    <name type="common">Red wild einkorn</name>
    <name type="synonym">Crithodium urartu</name>
    <dbReference type="NCBI Taxonomy" id="4572"/>
    <lineage>
        <taxon>Eukaryota</taxon>
        <taxon>Viridiplantae</taxon>
        <taxon>Streptophyta</taxon>
        <taxon>Embryophyta</taxon>
        <taxon>Tracheophyta</taxon>
        <taxon>Spermatophyta</taxon>
        <taxon>Magnoliopsida</taxon>
        <taxon>Liliopsida</taxon>
        <taxon>Poales</taxon>
        <taxon>Poaceae</taxon>
        <taxon>BOP clade</taxon>
        <taxon>Pooideae</taxon>
        <taxon>Triticodae</taxon>
        <taxon>Triticeae</taxon>
        <taxon>Triticinae</taxon>
        <taxon>Triticum</taxon>
    </lineage>
</organism>
<keyword evidence="1" id="KW-0812">Transmembrane</keyword>
<dbReference type="Proteomes" id="UP000015106">
    <property type="component" value="Chromosome 7"/>
</dbReference>
<accession>A0A8R7UZB9</accession>
<reference evidence="2" key="3">
    <citation type="submission" date="2022-06" db="UniProtKB">
        <authorList>
            <consortium name="EnsemblPlants"/>
        </authorList>
    </citation>
    <scope>IDENTIFICATION</scope>
</reference>
<name>A0A8R7UZB9_TRIUA</name>
<evidence type="ECO:0000313" key="3">
    <source>
        <dbReference type="Proteomes" id="UP000015106"/>
    </source>
</evidence>
<sequence length="99" mass="11453">MGNKSLFPRLVAGSSMSLTIKVMLLPTPFFGFFLLEVMWPESFFVTLWICVLMKVSDWSFSVMSVHVAAFSLFNYFIRNTLALLWRRGIYMILCVFPVP</sequence>
<protein>
    <submittedName>
        <fullName evidence="2">Uncharacterized protein</fullName>
    </submittedName>
</protein>
<evidence type="ECO:0000313" key="2">
    <source>
        <dbReference type="EnsemblPlants" id="TuG1812G0700000270.01.T03"/>
    </source>
</evidence>
<dbReference type="EnsemblPlants" id="TuG1812G0700000270.01.T02">
    <property type="protein sequence ID" value="TuG1812G0700000270.01.T02"/>
    <property type="gene ID" value="TuG1812G0700000270.01"/>
</dbReference>
<dbReference type="Gramene" id="TuG1812G0700000270.01.T02">
    <property type="protein sequence ID" value="TuG1812G0700000270.01.T02"/>
    <property type="gene ID" value="TuG1812G0700000270.01"/>
</dbReference>
<keyword evidence="1" id="KW-1133">Transmembrane helix</keyword>
<keyword evidence="1" id="KW-0472">Membrane</keyword>
<keyword evidence="3" id="KW-1185">Reference proteome</keyword>
<dbReference type="Gramene" id="TuG1812G0700000270.01.T03">
    <property type="protein sequence ID" value="TuG1812G0700000270.01.T03"/>
    <property type="gene ID" value="TuG1812G0700000270.01"/>
</dbReference>
<reference evidence="2" key="2">
    <citation type="submission" date="2018-03" db="EMBL/GenBank/DDBJ databases">
        <title>The Triticum urartu genome reveals the dynamic nature of wheat genome evolution.</title>
        <authorList>
            <person name="Ling H."/>
            <person name="Ma B."/>
            <person name="Shi X."/>
            <person name="Liu H."/>
            <person name="Dong L."/>
            <person name="Sun H."/>
            <person name="Cao Y."/>
            <person name="Gao Q."/>
            <person name="Zheng S."/>
            <person name="Li Y."/>
            <person name="Yu Y."/>
            <person name="Du H."/>
            <person name="Qi M."/>
            <person name="Li Y."/>
            <person name="Yu H."/>
            <person name="Cui Y."/>
            <person name="Wang N."/>
            <person name="Chen C."/>
            <person name="Wu H."/>
            <person name="Zhao Y."/>
            <person name="Zhang J."/>
            <person name="Li Y."/>
            <person name="Zhou W."/>
            <person name="Zhang B."/>
            <person name="Hu W."/>
            <person name="Eijk M."/>
            <person name="Tang J."/>
            <person name="Witsenboer H."/>
            <person name="Zhao S."/>
            <person name="Li Z."/>
            <person name="Zhang A."/>
            <person name="Wang D."/>
            <person name="Liang C."/>
        </authorList>
    </citation>
    <scope>NUCLEOTIDE SEQUENCE [LARGE SCALE GENOMIC DNA]</scope>
    <source>
        <strain evidence="2">cv. G1812</strain>
    </source>
</reference>
<dbReference type="EnsemblPlants" id="TuG1812G0700000270.01.T03">
    <property type="protein sequence ID" value="TuG1812G0700000270.01.T03"/>
    <property type="gene ID" value="TuG1812G0700000270.01"/>
</dbReference>
<reference evidence="3" key="1">
    <citation type="journal article" date="2013" name="Nature">
        <title>Draft genome of the wheat A-genome progenitor Triticum urartu.</title>
        <authorList>
            <person name="Ling H.Q."/>
            <person name="Zhao S."/>
            <person name="Liu D."/>
            <person name="Wang J."/>
            <person name="Sun H."/>
            <person name="Zhang C."/>
            <person name="Fan H."/>
            <person name="Li D."/>
            <person name="Dong L."/>
            <person name="Tao Y."/>
            <person name="Gao C."/>
            <person name="Wu H."/>
            <person name="Li Y."/>
            <person name="Cui Y."/>
            <person name="Guo X."/>
            <person name="Zheng S."/>
            <person name="Wang B."/>
            <person name="Yu K."/>
            <person name="Liang Q."/>
            <person name="Yang W."/>
            <person name="Lou X."/>
            <person name="Chen J."/>
            <person name="Feng M."/>
            <person name="Jian J."/>
            <person name="Zhang X."/>
            <person name="Luo G."/>
            <person name="Jiang Y."/>
            <person name="Liu J."/>
            <person name="Wang Z."/>
            <person name="Sha Y."/>
            <person name="Zhang B."/>
            <person name="Wu H."/>
            <person name="Tang D."/>
            <person name="Shen Q."/>
            <person name="Xue P."/>
            <person name="Zou S."/>
            <person name="Wang X."/>
            <person name="Liu X."/>
            <person name="Wang F."/>
            <person name="Yang Y."/>
            <person name="An X."/>
            <person name="Dong Z."/>
            <person name="Zhang K."/>
            <person name="Zhang X."/>
            <person name="Luo M.C."/>
            <person name="Dvorak J."/>
            <person name="Tong Y."/>
            <person name="Wang J."/>
            <person name="Yang H."/>
            <person name="Li Z."/>
            <person name="Wang D."/>
            <person name="Zhang A."/>
            <person name="Wang J."/>
        </authorList>
    </citation>
    <scope>NUCLEOTIDE SEQUENCE</scope>
    <source>
        <strain evidence="3">cv. G1812</strain>
    </source>
</reference>
<feature type="transmembrane region" description="Helical" evidence="1">
    <location>
        <begin position="58"/>
        <end position="77"/>
    </location>
</feature>